<dbReference type="GO" id="GO:0006412">
    <property type="term" value="P:translation"/>
    <property type="evidence" value="ECO:0007669"/>
    <property type="project" value="UniProtKB-UniRule"/>
</dbReference>
<evidence type="ECO:0000256" key="4">
    <source>
        <dbReference type="HAMAP-Rule" id="MF_01341"/>
    </source>
</evidence>
<comment type="function">
    <text evidence="4">Binds to the 23S rRNA.</text>
</comment>
<keyword evidence="4" id="KW-0699">rRNA-binding</keyword>
<comment type="subunit">
    <text evidence="4">Part of the 50S ribosomal subunit.</text>
</comment>
<dbReference type="GO" id="GO:0022625">
    <property type="term" value="C:cytosolic large ribosomal subunit"/>
    <property type="evidence" value="ECO:0007669"/>
    <property type="project" value="TreeGrafter"/>
</dbReference>
<evidence type="ECO:0000256" key="1">
    <source>
        <dbReference type="ARBA" id="ARBA00007320"/>
    </source>
</evidence>
<dbReference type="InterPro" id="IPR005749">
    <property type="entry name" value="Ribosomal_uL15_bac-type"/>
</dbReference>
<evidence type="ECO:0000256" key="2">
    <source>
        <dbReference type="ARBA" id="ARBA00022980"/>
    </source>
</evidence>
<feature type="domain" description="Large ribosomal subunit protein uL15/eL18" evidence="6">
    <location>
        <begin position="79"/>
        <end position="146"/>
    </location>
</feature>
<keyword evidence="4" id="KW-0694">RNA-binding</keyword>
<dbReference type="GO" id="GO:0003735">
    <property type="term" value="F:structural constituent of ribosome"/>
    <property type="evidence" value="ECO:0007669"/>
    <property type="project" value="InterPro"/>
</dbReference>
<feature type="compositionally biased region" description="Basic residues" evidence="5">
    <location>
        <begin position="10"/>
        <end position="20"/>
    </location>
</feature>
<dbReference type="HAMAP" id="MF_01341">
    <property type="entry name" value="Ribosomal_uL15"/>
    <property type="match status" value="1"/>
</dbReference>
<name>A0A955DZY5_UNCKA</name>
<evidence type="ECO:0000313" key="8">
    <source>
        <dbReference type="Proteomes" id="UP000714817"/>
    </source>
</evidence>
<dbReference type="InterPro" id="IPR030878">
    <property type="entry name" value="Ribosomal_uL15"/>
</dbReference>
<dbReference type="InterPro" id="IPR036227">
    <property type="entry name" value="Ribosomal_uL15/eL18_sf"/>
</dbReference>
<evidence type="ECO:0000256" key="3">
    <source>
        <dbReference type="ARBA" id="ARBA00023274"/>
    </source>
</evidence>
<evidence type="ECO:0000256" key="5">
    <source>
        <dbReference type="SAM" id="MobiDB-lite"/>
    </source>
</evidence>
<dbReference type="EMBL" id="JAGQNY010000005">
    <property type="protein sequence ID" value="MCA9302054.1"/>
    <property type="molecule type" value="Genomic_DNA"/>
</dbReference>
<sequence length="147" mass="15627">MELHNLTKLKGTKRKAKRLGRGYGSGVGGHVVGFGQKGQKARSGNSIPFGFEGGQVPLYKKMPEIGGFRNPTAKSIVGISVSRLNKFKDGSVVTPTDFVKAGILKKLPKHGVKLLNTGKIEVKVTVYGFLLSESANTALTKAGCTIK</sequence>
<reference evidence="7" key="2">
    <citation type="journal article" date="2021" name="Microbiome">
        <title>Successional dynamics and alternative stable states in a saline activated sludge microbial community over 9 years.</title>
        <authorList>
            <person name="Wang Y."/>
            <person name="Ye J."/>
            <person name="Ju F."/>
            <person name="Liu L."/>
            <person name="Boyd J.A."/>
            <person name="Deng Y."/>
            <person name="Parks D.H."/>
            <person name="Jiang X."/>
            <person name="Yin X."/>
            <person name="Woodcroft B.J."/>
            <person name="Tyson G.W."/>
            <person name="Hugenholtz P."/>
            <person name="Polz M.F."/>
            <person name="Zhang T."/>
        </authorList>
    </citation>
    <scope>NUCLEOTIDE SEQUENCE</scope>
    <source>
        <strain evidence="7">HKST-UBA80</strain>
    </source>
</reference>
<dbReference type="InterPro" id="IPR021131">
    <property type="entry name" value="Ribosomal_uL15/eL18"/>
</dbReference>
<evidence type="ECO:0000313" key="7">
    <source>
        <dbReference type="EMBL" id="MCA9302054.1"/>
    </source>
</evidence>
<evidence type="ECO:0000259" key="6">
    <source>
        <dbReference type="Pfam" id="PF00828"/>
    </source>
</evidence>
<feature type="region of interest" description="Disordered" evidence="5">
    <location>
        <begin position="1"/>
        <end position="20"/>
    </location>
</feature>
<keyword evidence="3 4" id="KW-0687">Ribonucleoprotein</keyword>
<dbReference type="Proteomes" id="UP000714817">
    <property type="component" value="Unassembled WGS sequence"/>
</dbReference>
<dbReference type="PANTHER" id="PTHR12934">
    <property type="entry name" value="50S RIBOSOMAL PROTEIN L15"/>
    <property type="match status" value="1"/>
</dbReference>
<dbReference type="Pfam" id="PF00828">
    <property type="entry name" value="Ribosomal_L27A"/>
    <property type="match status" value="1"/>
</dbReference>
<dbReference type="AlphaFoldDB" id="A0A955DZY5"/>
<comment type="similarity">
    <text evidence="1 4">Belongs to the universal ribosomal protein uL15 family.</text>
</comment>
<dbReference type="GO" id="GO:0019843">
    <property type="term" value="F:rRNA binding"/>
    <property type="evidence" value="ECO:0007669"/>
    <property type="project" value="UniProtKB-UniRule"/>
</dbReference>
<accession>A0A955DZY5</accession>
<gene>
    <name evidence="4 7" type="primary">rplO</name>
    <name evidence="7" type="ORF">KDA10_01640</name>
</gene>
<comment type="caution">
    <text evidence="7">The sequence shown here is derived from an EMBL/GenBank/DDBJ whole genome shotgun (WGS) entry which is preliminary data.</text>
</comment>
<reference evidence="7" key="1">
    <citation type="submission" date="2020-04" db="EMBL/GenBank/DDBJ databases">
        <authorList>
            <person name="Zhang T."/>
        </authorList>
    </citation>
    <scope>NUCLEOTIDE SEQUENCE</scope>
    <source>
        <strain evidence="7">HKST-UBA80</strain>
    </source>
</reference>
<organism evidence="7 8">
    <name type="scientific">candidate division WWE3 bacterium</name>
    <dbReference type="NCBI Taxonomy" id="2053526"/>
    <lineage>
        <taxon>Bacteria</taxon>
        <taxon>Katanobacteria</taxon>
    </lineage>
</organism>
<protein>
    <recommendedName>
        <fullName evidence="4">Large ribosomal subunit protein uL15</fullName>
    </recommendedName>
</protein>
<dbReference type="NCBIfam" id="TIGR01071">
    <property type="entry name" value="rplO_bact"/>
    <property type="match status" value="1"/>
</dbReference>
<dbReference type="PANTHER" id="PTHR12934:SF11">
    <property type="entry name" value="LARGE RIBOSOMAL SUBUNIT PROTEIN UL15M"/>
    <property type="match status" value="1"/>
</dbReference>
<keyword evidence="2 4" id="KW-0689">Ribosomal protein</keyword>
<dbReference type="Gene3D" id="3.100.10.10">
    <property type="match status" value="1"/>
</dbReference>
<proteinExistence type="inferred from homology"/>
<dbReference type="SUPFAM" id="SSF52080">
    <property type="entry name" value="Ribosomal proteins L15p and L18e"/>
    <property type="match status" value="1"/>
</dbReference>